<organism evidence="1 2">
    <name type="scientific">Streptomyces tsukubensis (strain DSM 42081 / NBRC 108919 / NRRL 18488 / 9993)</name>
    <dbReference type="NCBI Taxonomy" id="1114943"/>
    <lineage>
        <taxon>Bacteria</taxon>
        <taxon>Bacillati</taxon>
        <taxon>Actinomycetota</taxon>
        <taxon>Actinomycetes</taxon>
        <taxon>Kitasatosporales</taxon>
        <taxon>Streptomycetaceae</taxon>
        <taxon>Streptomyces</taxon>
    </lineage>
</organism>
<evidence type="ECO:0000313" key="2">
    <source>
        <dbReference type="Proteomes" id="UP000005940"/>
    </source>
</evidence>
<reference evidence="1 2" key="1">
    <citation type="journal article" date="2012" name="J. Bacteriol.">
        <title>Draft genome of Streptomyces tsukubaensis NRRL 18488, the producer of the clinically important immunosuppressant tacrolimus (FK506).</title>
        <authorList>
            <person name="Barreiro C."/>
            <person name="Prieto C."/>
            <person name="Sola-Landa A."/>
            <person name="Solera E."/>
            <person name="Martinez-Castro M."/>
            <person name="Perez-Redondo R."/>
            <person name="Garcia-Estrada C."/>
            <person name="Aparicio J.F."/>
            <person name="Fernandez-Martinez L.T."/>
            <person name="Santos-Aberturas J."/>
            <person name="Salehi-Najafabadi Z."/>
            <person name="Rodriguez-Garcia A."/>
            <person name="Tauch A."/>
            <person name="Martin J.F."/>
        </authorList>
    </citation>
    <scope>NUCLEOTIDE SEQUENCE [LARGE SCALE GENOMIC DNA]</scope>
    <source>
        <strain evidence="2">DSM 42081 / NBRC 108919 / NRRL 18488 / 9993</strain>
    </source>
</reference>
<accession>I2NAA4</accession>
<evidence type="ECO:0000313" key="1">
    <source>
        <dbReference type="EMBL" id="QKM66312.1"/>
    </source>
</evidence>
<dbReference type="EMBL" id="CP029159">
    <property type="protein sequence ID" value="QKM66312.1"/>
    <property type="molecule type" value="Genomic_DNA"/>
</dbReference>
<dbReference type="Proteomes" id="UP000005940">
    <property type="component" value="Chromosome"/>
</dbReference>
<gene>
    <name evidence="1" type="ORF">STSU_003160</name>
</gene>
<dbReference type="AlphaFoldDB" id="I2NAA4"/>
<sequence length="664" mass="70542">MRTDALHQPTGEWVDGETEGVPVVNVRSIQVRSKNVLSRRARGTGRAGRRSRVALLATGLASVAALLTPNVTATAAPAETTAEATPKTSGLFDRGPVLKAEQTARAQVDECFRSIGGPRPAPRGGVCPSGYQPKINGSYVWSAARSGDYAYFGTLANVTCNASSTYNGDITPHLVKNADVCEYGKGANAGALGPVYGDARTPQILRVNADTQKTEDITPAGDPLIKRTVGLRGAASHNDVVFLFGQLVAEGQTVGHGLSMFAFEGSTGRFLGSKAYTDLVSARGGTVASDGNLYLAGRAPGVNGGRVLRWTGDKANPFAFETVAQLENDPGYLTTFKNRLVVSGWGTQVPGDNGAVSGGAAKIWMSPPIPETGLTFDGAAAWQPVFSWDQYDPDPALSKGVAWGALAEWKGELYVGSYNQAAVGAVQTMWKTYGQPKGDVLRERDMISASRPTTVFRISDPGTEKQRTTLLYGERTLPVYNPNTKSWTKKPNLLGQSPKFGPSGFNGNVGNAYSWTFTVFQDRLYMATFDSTGLISPGARFTAVNNGLSDLTRKKLESVVGPSMKATLGGGDVWRMDDPAKPAVAETLDGFGNRSQHGVRVFLPFEDKGFLYAGMASSWNLRATTKDRGGWELNRLTPGGKRAPLDTGLPKDARKAALDAGVGL</sequence>
<keyword evidence="2" id="KW-1185">Reference proteome</keyword>
<name>I2NAA4_STRT9</name>
<protein>
    <submittedName>
        <fullName evidence="1">Uncharacterized protein</fullName>
    </submittedName>
</protein>
<proteinExistence type="predicted"/>